<dbReference type="EMBL" id="JACPSX010000208">
    <property type="protein sequence ID" value="MBI3015539.1"/>
    <property type="molecule type" value="Genomic_DNA"/>
</dbReference>
<accession>A0A932GQZ4</accession>
<organism evidence="2 3">
    <name type="scientific">Tectimicrobiota bacterium</name>
    <dbReference type="NCBI Taxonomy" id="2528274"/>
    <lineage>
        <taxon>Bacteria</taxon>
        <taxon>Pseudomonadati</taxon>
        <taxon>Nitrospinota/Tectimicrobiota group</taxon>
        <taxon>Candidatus Tectimicrobiota</taxon>
    </lineage>
</organism>
<gene>
    <name evidence="2" type="ORF">HYY65_10870</name>
</gene>
<comment type="caution">
    <text evidence="2">The sequence shown here is derived from an EMBL/GenBank/DDBJ whole genome shotgun (WGS) entry which is preliminary data.</text>
</comment>
<feature type="signal peptide" evidence="1">
    <location>
        <begin position="1"/>
        <end position="20"/>
    </location>
</feature>
<evidence type="ECO:0000256" key="1">
    <source>
        <dbReference type="SAM" id="SignalP"/>
    </source>
</evidence>
<proteinExistence type="predicted"/>
<dbReference type="AlphaFoldDB" id="A0A932GQZ4"/>
<reference evidence="2" key="1">
    <citation type="submission" date="2020-07" db="EMBL/GenBank/DDBJ databases">
        <title>Huge and variable diversity of episymbiotic CPR bacteria and DPANN archaea in groundwater ecosystems.</title>
        <authorList>
            <person name="He C.Y."/>
            <person name="Keren R."/>
            <person name="Whittaker M."/>
            <person name="Farag I.F."/>
            <person name="Doudna J."/>
            <person name="Cate J.H.D."/>
            <person name="Banfield J.F."/>
        </authorList>
    </citation>
    <scope>NUCLEOTIDE SEQUENCE</scope>
    <source>
        <strain evidence="2">NC_groundwater_717_Ag_S-0.2um_59_8</strain>
    </source>
</reference>
<keyword evidence="1" id="KW-0732">Signal</keyword>
<name>A0A932GQZ4_UNCTE</name>
<protein>
    <submittedName>
        <fullName evidence="2">Uncharacterized protein</fullName>
    </submittedName>
</protein>
<evidence type="ECO:0000313" key="2">
    <source>
        <dbReference type="EMBL" id="MBI3015539.1"/>
    </source>
</evidence>
<feature type="chain" id="PRO_5036767275" evidence="1">
    <location>
        <begin position="21"/>
        <end position="162"/>
    </location>
</feature>
<dbReference type="Proteomes" id="UP000741360">
    <property type="component" value="Unassembled WGS sequence"/>
</dbReference>
<sequence>MKCVPVLLVLLTLFAVPAWAADPPPEVCEEFRRALPIYKHIQNETRPATFEFDGKPYRGCEVVFKTRWSLIGANVQPAPQTLLSASESGEMYRKGWRADLRYDADGRGSTSYVIRREDMFCRVLWEFVAYVDEKTKEVVSGDDLSGEVQCSLSASSPAMRPK</sequence>
<evidence type="ECO:0000313" key="3">
    <source>
        <dbReference type="Proteomes" id="UP000741360"/>
    </source>
</evidence>